<accession>A0A9D5AQ91</accession>
<proteinExistence type="predicted"/>
<dbReference type="EMBL" id="JAMSHJ010000004">
    <property type="protein sequence ID" value="KAI5415149.1"/>
    <property type="molecule type" value="Genomic_DNA"/>
</dbReference>
<keyword evidence="2" id="KW-1185">Reference proteome</keyword>
<dbReference type="PANTHER" id="PTHR33181">
    <property type="entry name" value="OS01G0778500 PROTEIN"/>
    <property type="match status" value="1"/>
</dbReference>
<dbReference type="AlphaFoldDB" id="A0A9D5AQ91"/>
<comment type="caution">
    <text evidence="1">The sequence shown here is derived from an EMBL/GenBank/DDBJ whole genome shotgun (WGS) entry which is preliminary data.</text>
</comment>
<dbReference type="Gramene" id="PSAT_LOCUS18654_t1">
    <property type="protein sequence ID" value="CAL5199252.1"/>
    <property type="gene ID" value="PSAT_LOCUS18654"/>
</dbReference>
<dbReference type="PANTHER" id="PTHR33181:SF19">
    <property type="entry name" value="OS04G0658200 PROTEIN"/>
    <property type="match status" value="1"/>
</dbReference>
<sequence length="106" mass="12178">MDWWHKLRRTFTILSTRIKLRKSGGGMVKFSGGDIGGGSIGGLLNLQDEVEMCGYKDVEIMWNMLSLSLTHEPMKTARTTKPKFPRGSSYKQRLNSRFLFWTNHNP</sequence>
<protein>
    <submittedName>
        <fullName evidence="1">Uncharacterized protein</fullName>
    </submittedName>
</protein>
<name>A0A9D5AQ91_PEA</name>
<gene>
    <name evidence="1" type="ORF">KIW84_040560</name>
</gene>
<dbReference type="Gramene" id="Psat04G0056000-T1">
    <property type="protein sequence ID" value="KAI5415149.1"/>
    <property type="gene ID" value="KIW84_040560"/>
</dbReference>
<organism evidence="1 2">
    <name type="scientific">Pisum sativum</name>
    <name type="common">Garden pea</name>
    <name type="synonym">Lathyrus oleraceus</name>
    <dbReference type="NCBI Taxonomy" id="3888"/>
    <lineage>
        <taxon>Eukaryota</taxon>
        <taxon>Viridiplantae</taxon>
        <taxon>Streptophyta</taxon>
        <taxon>Embryophyta</taxon>
        <taxon>Tracheophyta</taxon>
        <taxon>Spermatophyta</taxon>
        <taxon>Magnoliopsida</taxon>
        <taxon>eudicotyledons</taxon>
        <taxon>Gunneridae</taxon>
        <taxon>Pentapetalae</taxon>
        <taxon>rosids</taxon>
        <taxon>fabids</taxon>
        <taxon>Fabales</taxon>
        <taxon>Fabaceae</taxon>
        <taxon>Papilionoideae</taxon>
        <taxon>50 kb inversion clade</taxon>
        <taxon>NPAAA clade</taxon>
        <taxon>Hologalegina</taxon>
        <taxon>IRL clade</taxon>
        <taxon>Fabeae</taxon>
        <taxon>Lathyrus</taxon>
    </lineage>
</organism>
<evidence type="ECO:0000313" key="1">
    <source>
        <dbReference type="EMBL" id="KAI5415149.1"/>
    </source>
</evidence>
<evidence type="ECO:0000313" key="2">
    <source>
        <dbReference type="Proteomes" id="UP001058974"/>
    </source>
</evidence>
<reference evidence="1 2" key="1">
    <citation type="journal article" date="2022" name="Nat. Genet.">
        <title>Improved pea reference genome and pan-genome highlight genomic features and evolutionary characteristics.</title>
        <authorList>
            <person name="Yang T."/>
            <person name="Liu R."/>
            <person name="Luo Y."/>
            <person name="Hu S."/>
            <person name="Wang D."/>
            <person name="Wang C."/>
            <person name="Pandey M.K."/>
            <person name="Ge S."/>
            <person name="Xu Q."/>
            <person name="Li N."/>
            <person name="Li G."/>
            <person name="Huang Y."/>
            <person name="Saxena R.K."/>
            <person name="Ji Y."/>
            <person name="Li M."/>
            <person name="Yan X."/>
            <person name="He Y."/>
            <person name="Liu Y."/>
            <person name="Wang X."/>
            <person name="Xiang C."/>
            <person name="Varshney R.K."/>
            <person name="Ding H."/>
            <person name="Gao S."/>
            <person name="Zong X."/>
        </authorList>
    </citation>
    <scope>NUCLEOTIDE SEQUENCE [LARGE SCALE GENOMIC DNA]</scope>
    <source>
        <strain evidence="1 2">cv. Zhongwan 6</strain>
    </source>
</reference>
<dbReference type="Proteomes" id="UP001058974">
    <property type="component" value="Chromosome 4"/>
</dbReference>